<gene>
    <name evidence="2" type="primary">nylB</name>
    <name evidence="2" type="ORF">PAECIP111802_07160</name>
</gene>
<dbReference type="PANTHER" id="PTHR43283">
    <property type="entry name" value="BETA-LACTAMASE-RELATED"/>
    <property type="match status" value="1"/>
</dbReference>
<reference evidence="2 3" key="1">
    <citation type="submission" date="2021-06" db="EMBL/GenBank/DDBJ databases">
        <authorList>
            <person name="Criscuolo A."/>
        </authorList>
    </citation>
    <scope>NUCLEOTIDE SEQUENCE [LARGE SCALE GENOMIC DNA]</scope>
    <source>
        <strain evidence="3">CIP 111802</strain>
    </source>
</reference>
<dbReference type="EMBL" id="CAJVCE010000047">
    <property type="protein sequence ID" value="CAG7658764.1"/>
    <property type="molecule type" value="Genomic_DNA"/>
</dbReference>
<keyword evidence="2" id="KW-0378">Hydrolase</keyword>
<sequence>MFREIFQKKPKKYATLIPFTVTKPIAAQLDAQRLNQAYETLLRTFPSLYSLLIVKDAQLVFERYEPPAQPLIAYSIKSITKSVMNALVGITIRDGLIESVDQLISDLAPKLPDKWLVNVEGVRIRHLLTMTHGIKVEENSPEMLEIWKSSNWTGAILDKPLVHSPGERFLYCTCSTHLLSAILTKATQVSLNYYASRQLFRPLGIPVPVWWEQSPEGVKWGGNNMFLTPRILARFGQLYLADGIWNGQRLFPAGWVDASFAKQSRGWTDYAAYGYLWWVGSVDGLNYAFASGYGGQYVYVVPTLKSVIVLTASSDSTIAEMQATTNPVIKDPAWILRRFLIDSQLREF</sequence>
<dbReference type="InterPro" id="IPR001466">
    <property type="entry name" value="Beta-lactam-related"/>
</dbReference>
<dbReference type="EC" id="3.5.1.46" evidence="2"/>
<keyword evidence="3" id="KW-1185">Reference proteome</keyword>
<proteinExistence type="predicted"/>
<dbReference type="Proteomes" id="UP000730618">
    <property type="component" value="Unassembled WGS sequence"/>
</dbReference>
<name>A0ABM8VUI1_9BACL</name>
<accession>A0ABM8VUI1</accession>
<evidence type="ECO:0000313" key="2">
    <source>
        <dbReference type="EMBL" id="CAG7658764.1"/>
    </source>
</evidence>
<dbReference type="RefSeq" id="WP_218103281.1">
    <property type="nucleotide sequence ID" value="NZ_CAJVCE010000047.1"/>
</dbReference>
<organism evidence="2 3">
    <name type="scientific">Paenibacillus allorhizosphaerae</name>
    <dbReference type="NCBI Taxonomy" id="2849866"/>
    <lineage>
        <taxon>Bacteria</taxon>
        <taxon>Bacillati</taxon>
        <taxon>Bacillota</taxon>
        <taxon>Bacilli</taxon>
        <taxon>Bacillales</taxon>
        <taxon>Paenibacillaceae</taxon>
        <taxon>Paenibacillus</taxon>
    </lineage>
</organism>
<comment type="caution">
    <text evidence="2">The sequence shown here is derived from an EMBL/GenBank/DDBJ whole genome shotgun (WGS) entry which is preliminary data.</text>
</comment>
<dbReference type="InterPro" id="IPR050789">
    <property type="entry name" value="Diverse_Enzym_Activities"/>
</dbReference>
<evidence type="ECO:0000313" key="3">
    <source>
        <dbReference type="Proteomes" id="UP000730618"/>
    </source>
</evidence>
<dbReference type="GO" id="GO:0019875">
    <property type="term" value="F:6-aminohexanoate-dimer hydrolase activity"/>
    <property type="evidence" value="ECO:0007669"/>
    <property type="project" value="UniProtKB-EC"/>
</dbReference>
<feature type="domain" description="Beta-lactamase-related" evidence="1">
    <location>
        <begin position="50"/>
        <end position="321"/>
    </location>
</feature>
<dbReference type="Pfam" id="PF00144">
    <property type="entry name" value="Beta-lactamase"/>
    <property type="match status" value="1"/>
</dbReference>
<protein>
    <submittedName>
        <fullName evidence="2">6-aminohexanoate-dimer hydrolase</fullName>
        <ecNumber evidence="2">3.5.1.46</ecNumber>
    </submittedName>
</protein>
<dbReference type="PANTHER" id="PTHR43283:SF7">
    <property type="entry name" value="BETA-LACTAMASE-RELATED DOMAIN-CONTAINING PROTEIN"/>
    <property type="match status" value="1"/>
</dbReference>
<evidence type="ECO:0000259" key="1">
    <source>
        <dbReference type="Pfam" id="PF00144"/>
    </source>
</evidence>